<evidence type="ECO:0000313" key="2">
    <source>
        <dbReference type="Proteomes" id="UP000789860"/>
    </source>
</evidence>
<dbReference type="EMBL" id="CAJVPM010004905">
    <property type="protein sequence ID" value="CAG8518447.1"/>
    <property type="molecule type" value="Genomic_DNA"/>
</dbReference>
<comment type="caution">
    <text evidence="1">The sequence shown here is derived from an EMBL/GenBank/DDBJ whole genome shotgun (WGS) entry which is preliminary data.</text>
</comment>
<dbReference type="Proteomes" id="UP000789860">
    <property type="component" value="Unassembled WGS sequence"/>
</dbReference>
<accession>A0ACA9LAW9</accession>
<name>A0ACA9LAW9_9GLOM</name>
<evidence type="ECO:0000313" key="1">
    <source>
        <dbReference type="EMBL" id="CAG8518447.1"/>
    </source>
</evidence>
<keyword evidence="2" id="KW-1185">Reference proteome</keyword>
<sequence>MSNKFFIFKPPLTPETFNNGNGSFAKTSYAMHFKKPFYKRNLSSKKVQQESQVDVVPSNQDLQNSDSGFNKTGGFFTTIKSIEESNKNVENQDSRIFYNKYSYITAVYKTKKDIAYQIPDEYEIETNLLQLSIRCKTKYQQTDPYSNSIVSSSSMISANNAGTKFLMDICSKQNSHISGVFLFGFDIDCLHKARIKTPENRKCSYTELKSDSQKNKRIALVAKDLNIQVVDLFRKYQFVDSSGRNIIELESIKLNIVNKALSLNYPSKNRNKQEHYTSIVRICDEASISRDRYRKLAAINLNIVREYLVKQRRKEINNQIEQYLPISLFKIDQSLDNKTGDAVYRSIKSLLTVLVPVLTTSNPTVFYFGDIINIKIGGDSRNIGRKQSHIILAISILNEGEMVLNPKHVYSYNSLNYIYQKFAQKLQELKDNGFPVEFFLTGDWKYLALALGFNAANSIYFCLFCNCHESQRADMELNWNNGLNTCGCKHPMLFDIINEGNCIPDELHTISWTWTSLMGPDKLKVLQSFQIAKFFNQDRGKNVEYLWREFYRLYKIMCQQHLTNIEIDLFKNKARQWVKDFSRPTIGKLNSPNQQREMYPKKNITPYIHMLTQHIPKFIRSLKNKGLLLRLFSTSSLEKKNHEHIRLFFSGTTMGSGKNHMPAIYNIMVYENRQIYYRIYNTPTTYSHKVIQIKDK</sequence>
<organism evidence="1 2">
    <name type="scientific">Scutellospora calospora</name>
    <dbReference type="NCBI Taxonomy" id="85575"/>
    <lineage>
        <taxon>Eukaryota</taxon>
        <taxon>Fungi</taxon>
        <taxon>Fungi incertae sedis</taxon>
        <taxon>Mucoromycota</taxon>
        <taxon>Glomeromycotina</taxon>
        <taxon>Glomeromycetes</taxon>
        <taxon>Diversisporales</taxon>
        <taxon>Gigasporaceae</taxon>
        <taxon>Scutellospora</taxon>
    </lineage>
</organism>
<proteinExistence type="predicted"/>
<gene>
    <name evidence="1" type="ORF">SCALOS_LOCUS3969</name>
</gene>
<reference evidence="1" key="1">
    <citation type="submission" date="2021-06" db="EMBL/GenBank/DDBJ databases">
        <authorList>
            <person name="Kallberg Y."/>
            <person name="Tangrot J."/>
            <person name="Rosling A."/>
        </authorList>
    </citation>
    <scope>NUCLEOTIDE SEQUENCE</scope>
    <source>
        <strain evidence="1">AU212A</strain>
    </source>
</reference>
<protein>
    <submittedName>
        <fullName evidence="1">7587_t:CDS:1</fullName>
    </submittedName>
</protein>